<accession>A0A1I2AHJ2</accession>
<organism evidence="1 2">
    <name type="scientific">Paenibacillus algorifonticola</name>
    <dbReference type="NCBI Taxonomy" id="684063"/>
    <lineage>
        <taxon>Bacteria</taxon>
        <taxon>Bacillati</taxon>
        <taxon>Bacillota</taxon>
        <taxon>Bacilli</taxon>
        <taxon>Bacillales</taxon>
        <taxon>Paenibacillaceae</taxon>
        <taxon>Paenibacillus</taxon>
    </lineage>
</organism>
<evidence type="ECO:0000313" key="2">
    <source>
        <dbReference type="Proteomes" id="UP000183410"/>
    </source>
</evidence>
<dbReference type="EMBL" id="FONN01000002">
    <property type="protein sequence ID" value="SFE43504.1"/>
    <property type="molecule type" value="Genomic_DNA"/>
</dbReference>
<gene>
    <name evidence="1" type="ORF">SAMN04487969_102501</name>
</gene>
<dbReference type="InterPro" id="IPR021808">
    <property type="entry name" value="DUF3383"/>
</dbReference>
<dbReference type="OrthoDB" id="5465420at2"/>
<keyword evidence="2" id="KW-1185">Reference proteome</keyword>
<dbReference type="Pfam" id="PF11863">
    <property type="entry name" value="DUF3383"/>
    <property type="match status" value="1"/>
</dbReference>
<proteinExistence type="predicted"/>
<name>A0A1I2AHJ2_9BACL</name>
<dbReference type="AlphaFoldDB" id="A0A1I2AHJ2"/>
<evidence type="ECO:0000313" key="1">
    <source>
        <dbReference type="EMBL" id="SFE43504.1"/>
    </source>
</evidence>
<evidence type="ECO:0008006" key="3">
    <source>
        <dbReference type="Google" id="ProtNLM"/>
    </source>
</evidence>
<reference evidence="2" key="1">
    <citation type="submission" date="2016-10" db="EMBL/GenBank/DDBJ databases">
        <authorList>
            <person name="Varghese N."/>
            <person name="Submissions S."/>
        </authorList>
    </citation>
    <scope>NUCLEOTIDE SEQUENCE [LARGE SCALE GENOMIC DNA]</scope>
    <source>
        <strain evidence="2">CGMCC 1.10223</strain>
    </source>
</reference>
<dbReference type="RefSeq" id="WP_046230216.1">
    <property type="nucleotide sequence ID" value="NZ_FONN01000002.1"/>
</dbReference>
<dbReference type="Proteomes" id="UP000183410">
    <property type="component" value="Unassembled WGS sequence"/>
</dbReference>
<protein>
    <recommendedName>
        <fullName evidence="3">Phage tail sheath protein</fullName>
    </recommendedName>
</protein>
<sequence>MSDQSLDSIVQVTVTVSPTLASAPNFNVGLIVGSSTIISPSERVKLYRSLEEMTSDGWIGSEAEYLAAQVYFAQSPRPTMLAVGRQDETVPETPVQAVTACRMANGEWYACFVTGVLTDAEIQAVAMYIESAATSSVYFYGTSNNDILTATAPNIMDTLKSAKLKRTFGQWGVDPFGSVAAMGYAMGANTGLANSSFTMAYKSEVGIDPDDLTTTQLTNILNYNGNAYTGYGGKYQLLVQGTMADGTHFDEVINLDMLVAEIQIAAMNLLVSSPKIPQTESGMSQLIQAITVPCEDALTRGAIGPGVWTAAPILGLQTGDGLPNGYLIQAESLATQSQADREARKSPPIYIAVKMAGAIEFVVIGVIVNR</sequence>